<reference evidence="9 10" key="1">
    <citation type="submission" date="2021-04" db="EMBL/GenBank/DDBJ databases">
        <title>Magnetospirillum sulfuroxidans sp. nov., a facultative chemolithoautotrophic sulfur-oxidizing alphaproteobacterium isolated from freshwater sediment and proposals for Paramagetospirillum gen. nov., and Magnetospirillaceae fam. nov.</title>
        <authorList>
            <person name="Koziaeva V."/>
            <person name="Geelhoed J.S."/>
            <person name="Sorokin D.Y."/>
            <person name="Grouzdev D.S."/>
        </authorList>
    </citation>
    <scope>NUCLEOTIDE SEQUENCE [LARGE SCALE GENOMIC DNA]</scope>
    <source>
        <strain evidence="9 10">J10</strain>
    </source>
</reference>
<evidence type="ECO:0000256" key="5">
    <source>
        <dbReference type="ARBA" id="ARBA00023204"/>
    </source>
</evidence>
<comment type="function">
    <text evidence="7">Involved in DNA repair and RecF pathway recombination.</text>
</comment>
<dbReference type="InterPro" id="IPR003717">
    <property type="entry name" value="RecO"/>
</dbReference>
<sequence length="251" mass="26762">MMEWTDDGIVLAVRRLGEAGIVASLLTRSHGRHPGMVPGGAGKANRPSLQAGNLVQATWRGRLAEQLGTYRIELVDAHAAKALDDAARLTALSAACSLCEVALPERQPHAPVFVALLALLDNLGAPSWPSIYVHWELALLRDLGFGLDLESCAATGQRENLAYVSPKSARAVSAEAGAPYAHKLLALPAFLRHGGEGAPAEIAAGMALTGYFLERHVLHHRHIPMPAARSRLVDRFRPSSTIRGPESEGTS</sequence>
<evidence type="ECO:0000256" key="7">
    <source>
        <dbReference type="HAMAP-Rule" id="MF_00201"/>
    </source>
</evidence>
<evidence type="ECO:0000313" key="9">
    <source>
        <dbReference type="EMBL" id="MBR9970517.1"/>
    </source>
</evidence>
<keyword evidence="4 7" id="KW-0233">DNA recombination</keyword>
<dbReference type="EMBL" id="JAGTUF010000001">
    <property type="protein sequence ID" value="MBR9970517.1"/>
    <property type="molecule type" value="Genomic_DNA"/>
</dbReference>
<dbReference type="RefSeq" id="WP_211546007.1">
    <property type="nucleotide sequence ID" value="NZ_JAGTUF010000001.1"/>
</dbReference>
<dbReference type="Gene3D" id="1.20.1440.120">
    <property type="entry name" value="Recombination protein O, C-terminal domain"/>
    <property type="match status" value="1"/>
</dbReference>
<dbReference type="Gene3D" id="2.40.50.140">
    <property type="entry name" value="Nucleic acid-binding proteins"/>
    <property type="match status" value="1"/>
</dbReference>
<keyword evidence="5 7" id="KW-0234">DNA repair</keyword>
<feature type="domain" description="DNA replication/recombination mediator RecO N-terminal" evidence="8">
    <location>
        <begin position="2"/>
        <end position="76"/>
    </location>
</feature>
<keyword evidence="3 7" id="KW-0227">DNA damage</keyword>
<dbReference type="NCBIfam" id="TIGR00613">
    <property type="entry name" value="reco"/>
    <property type="match status" value="1"/>
</dbReference>
<dbReference type="SUPFAM" id="SSF50249">
    <property type="entry name" value="Nucleic acid-binding proteins"/>
    <property type="match status" value="1"/>
</dbReference>
<evidence type="ECO:0000313" key="10">
    <source>
        <dbReference type="Proteomes" id="UP000680714"/>
    </source>
</evidence>
<dbReference type="Pfam" id="PF11967">
    <property type="entry name" value="RecO_N"/>
    <property type="match status" value="1"/>
</dbReference>
<proteinExistence type="inferred from homology"/>
<evidence type="ECO:0000256" key="4">
    <source>
        <dbReference type="ARBA" id="ARBA00023172"/>
    </source>
</evidence>
<dbReference type="PANTHER" id="PTHR33991">
    <property type="entry name" value="DNA REPAIR PROTEIN RECO"/>
    <property type="match status" value="1"/>
</dbReference>
<evidence type="ECO:0000256" key="1">
    <source>
        <dbReference type="ARBA" id="ARBA00007452"/>
    </source>
</evidence>
<dbReference type="Pfam" id="PF02565">
    <property type="entry name" value="RecO_C"/>
    <property type="match status" value="1"/>
</dbReference>
<comment type="similarity">
    <text evidence="1 7">Belongs to the RecO family.</text>
</comment>
<evidence type="ECO:0000256" key="3">
    <source>
        <dbReference type="ARBA" id="ARBA00022763"/>
    </source>
</evidence>
<organism evidence="9 10">
    <name type="scientific">Magnetospirillum sulfuroxidans</name>
    <dbReference type="NCBI Taxonomy" id="611300"/>
    <lineage>
        <taxon>Bacteria</taxon>
        <taxon>Pseudomonadati</taxon>
        <taxon>Pseudomonadota</taxon>
        <taxon>Alphaproteobacteria</taxon>
        <taxon>Rhodospirillales</taxon>
        <taxon>Rhodospirillaceae</taxon>
        <taxon>Magnetospirillum</taxon>
    </lineage>
</organism>
<gene>
    <name evidence="7 9" type="primary">recO</name>
    <name evidence="9" type="ORF">KEC16_02175</name>
</gene>
<name>A0ABS5I7W1_9PROT</name>
<evidence type="ECO:0000256" key="2">
    <source>
        <dbReference type="ARBA" id="ARBA00021310"/>
    </source>
</evidence>
<dbReference type="SUPFAM" id="SSF57863">
    <property type="entry name" value="ArfGap/RecO-like zinc finger"/>
    <property type="match status" value="1"/>
</dbReference>
<dbReference type="InterPro" id="IPR012340">
    <property type="entry name" value="NA-bd_OB-fold"/>
</dbReference>
<comment type="caution">
    <text evidence="9">The sequence shown here is derived from an EMBL/GenBank/DDBJ whole genome shotgun (WGS) entry which is preliminary data.</text>
</comment>
<dbReference type="InterPro" id="IPR037278">
    <property type="entry name" value="ARFGAP/RecO"/>
</dbReference>
<evidence type="ECO:0000256" key="6">
    <source>
        <dbReference type="ARBA" id="ARBA00033409"/>
    </source>
</evidence>
<dbReference type="PANTHER" id="PTHR33991:SF1">
    <property type="entry name" value="DNA REPAIR PROTEIN RECO"/>
    <property type="match status" value="1"/>
</dbReference>
<keyword evidence="10" id="KW-1185">Reference proteome</keyword>
<dbReference type="InterPro" id="IPR022572">
    <property type="entry name" value="DNA_rep/recomb_RecO_N"/>
</dbReference>
<protein>
    <recommendedName>
        <fullName evidence="2 7">DNA repair protein RecO</fullName>
    </recommendedName>
    <alternativeName>
        <fullName evidence="6 7">Recombination protein O</fullName>
    </alternativeName>
</protein>
<dbReference type="Proteomes" id="UP000680714">
    <property type="component" value="Unassembled WGS sequence"/>
</dbReference>
<accession>A0ABS5I7W1</accession>
<dbReference type="InterPro" id="IPR042242">
    <property type="entry name" value="RecO_C"/>
</dbReference>
<dbReference type="HAMAP" id="MF_00201">
    <property type="entry name" value="RecO"/>
    <property type="match status" value="1"/>
</dbReference>
<evidence type="ECO:0000259" key="8">
    <source>
        <dbReference type="Pfam" id="PF11967"/>
    </source>
</evidence>